<dbReference type="InterPro" id="IPR012877">
    <property type="entry name" value="Dhs-27"/>
</dbReference>
<accession>A0AA39I8E1</accession>
<dbReference type="Gene3D" id="3.90.1200.10">
    <property type="match status" value="1"/>
</dbReference>
<dbReference type="SUPFAM" id="SSF56112">
    <property type="entry name" value="Protein kinase-like (PK-like)"/>
    <property type="match status" value="1"/>
</dbReference>
<dbReference type="InterPro" id="IPR011009">
    <property type="entry name" value="Kinase-like_dom_sf"/>
</dbReference>
<comment type="caution">
    <text evidence="2">The sequence shown here is derived from an EMBL/GenBank/DDBJ whole genome shotgun (WGS) entry which is preliminary data.</text>
</comment>
<evidence type="ECO:0000313" key="3">
    <source>
        <dbReference type="Proteomes" id="UP001175271"/>
    </source>
</evidence>
<keyword evidence="3" id="KW-1185">Reference proteome</keyword>
<evidence type="ECO:0000259" key="1">
    <source>
        <dbReference type="SMART" id="SM00587"/>
    </source>
</evidence>
<dbReference type="PANTHER" id="PTHR23020">
    <property type="entry name" value="UNCHARACTERIZED NUCLEAR HORMONE RECEPTOR-RELATED"/>
    <property type="match status" value="1"/>
</dbReference>
<feature type="domain" description="CHK kinase-like" evidence="1">
    <location>
        <begin position="127"/>
        <end position="313"/>
    </location>
</feature>
<dbReference type="Pfam" id="PF07914">
    <property type="entry name" value="DUF1679"/>
    <property type="match status" value="1"/>
</dbReference>
<proteinExistence type="predicted"/>
<dbReference type="InterPro" id="IPR052961">
    <property type="entry name" value="Oxido-Kinase-like_Enzymes"/>
</dbReference>
<dbReference type="SMART" id="SM00587">
    <property type="entry name" value="CHK"/>
    <property type="match status" value="1"/>
</dbReference>
<dbReference type="Proteomes" id="UP001175271">
    <property type="component" value="Unassembled WGS sequence"/>
</dbReference>
<dbReference type="AlphaFoldDB" id="A0AA39I8E1"/>
<protein>
    <recommendedName>
        <fullName evidence="1">CHK kinase-like domain-containing protein</fullName>
    </recommendedName>
</protein>
<reference evidence="2" key="1">
    <citation type="submission" date="2023-06" db="EMBL/GenBank/DDBJ databases">
        <title>Genomic analysis of the entomopathogenic nematode Steinernema hermaphroditum.</title>
        <authorList>
            <person name="Schwarz E.M."/>
            <person name="Heppert J.K."/>
            <person name="Baniya A."/>
            <person name="Schwartz H.T."/>
            <person name="Tan C.-H."/>
            <person name="Antoshechkin I."/>
            <person name="Sternberg P.W."/>
            <person name="Goodrich-Blair H."/>
            <person name="Dillman A.R."/>
        </authorList>
    </citation>
    <scope>NUCLEOTIDE SEQUENCE</scope>
    <source>
        <strain evidence="2">PS9179</strain>
        <tissue evidence="2">Whole animal</tissue>
    </source>
</reference>
<evidence type="ECO:0000313" key="2">
    <source>
        <dbReference type="EMBL" id="KAK0418950.1"/>
    </source>
</evidence>
<dbReference type="PANTHER" id="PTHR23020:SF41">
    <property type="entry name" value="AMINOGLYCOSIDE PHOSPHOTRANSFERASE DOMAIN-CONTAINING PROTEIN"/>
    <property type="match status" value="1"/>
</dbReference>
<organism evidence="2 3">
    <name type="scientific">Steinernema hermaphroditum</name>
    <dbReference type="NCBI Taxonomy" id="289476"/>
    <lineage>
        <taxon>Eukaryota</taxon>
        <taxon>Metazoa</taxon>
        <taxon>Ecdysozoa</taxon>
        <taxon>Nematoda</taxon>
        <taxon>Chromadorea</taxon>
        <taxon>Rhabditida</taxon>
        <taxon>Tylenchina</taxon>
        <taxon>Panagrolaimomorpha</taxon>
        <taxon>Strongyloidoidea</taxon>
        <taxon>Steinernematidae</taxon>
        <taxon>Steinernema</taxon>
    </lineage>
</organism>
<name>A0AA39I8E1_9BILA</name>
<dbReference type="InterPro" id="IPR015897">
    <property type="entry name" value="CHK_kinase-like"/>
</dbReference>
<sequence>MEFPFDNAWILSELSEYCADFNRAQKEAELEKACPISLKAVGENGFLANVYLITASFANGQLLEVVVKLCGRVLEDFEEVTVTDGFLETLHNRECLFYARFGARTPLPIPVVYHSGPPVPGKRPGFLLMECLSGKGTSFHFSQGLSVPQLLELARFVGSMQAHSLLMEDKSWLAEFEKPNYDMLAQDEFILRTLLRLKGLRDGVFEEEAEVLSEHVKNDFMTFSQYKLHKTLDISPVLVHGDLWTHNVMWKMENGFPSDKLERVYDFQGAHAGNPAWDLTRLLVLCTDGDVRIRYWEDVFAEYYRTLEDILKERKVEVPFTLKRVKRCYEYIFVNQTIQFCNSLVYQEMNLQVAEVEEFPYLEARFEKVLVRAKIAVREAMQKLKTLEYSDSL</sequence>
<dbReference type="EMBL" id="JAUCMV010000002">
    <property type="protein sequence ID" value="KAK0418950.1"/>
    <property type="molecule type" value="Genomic_DNA"/>
</dbReference>
<gene>
    <name evidence="2" type="ORF">QR680_013868</name>
</gene>